<evidence type="ECO:0000256" key="2">
    <source>
        <dbReference type="ARBA" id="ARBA00022679"/>
    </source>
</evidence>
<reference evidence="4 5" key="1">
    <citation type="journal article" date="2014" name="Int. J. Syst. Evol. Microbiol.">
        <title>Complete genome sequence of Corynebacterium casei LMG S-19264T (=DSM 44701T), isolated from a smear-ripened cheese.</title>
        <authorList>
            <consortium name="US DOE Joint Genome Institute (JGI-PGF)"/>
            <person name="Walter F."/>
            <person name="Albersmeier A."/>
            <person name="Kalinowski J."/>
            <person name="Ruckert C."/>
        </authorList>
    </citation>
    <scope>NUCLEOTIDE SEQUENCE [LARGE SCALE GENOMIC DNA]</scope>
    <source>
        <strain evidence="4 5">CGMCC 1.15896</strain>
    </source>
</reference>
<dbReference type="PANTHER" id="PTHR13778:SF47">
    <property type="entry name" value="LIPOPOLYSACCHARIDE 1,3-GALACTOSYLTRANSFERASE"/>
    <property type="match status" value="1"/>
</dbReference>
<evidence type="ECO:0000313" key="4">
    <source>
        <dbReference type="EMBL" id="GGA41103.1"/>
    </source>
</evidence>
<dbReference type="Pfam" id="PF01501">
    <property type="entry name" value="Glyco_transf_8"/>
    <property type="match status" value="1"/>
</dbReference>
<evidence type="ECO:0000256" key="3">
    <source>
        <dbReference type="ARBA" id="ARBA00022723"/>
    </source>
</evidence>
<dbReference type="InterPro" id="IPR029044">
    <property type="entry name" value="Nucleotide-diphossugar_trans"/>
</dbReference>
<dbReference type="CDD" id="cd04194">
    <property type="entry name" value="GT8_A4GalT_like"/>
    <property type="match status" value="1"/>
</dbReference>
<dbReference type="OrthoDB" id="5672604at2"/>
<keyword evidence="3" id="KW-0479">Metal-binding</keyword>
<proteinExistence type="predicted"/>
<dbReference type="GO" id="GO:0046872">
    <property type="term" value="F:metal ion binding"/>
    <property type="evidence" value="ECO:0007669"/>
    <property type="project" value="UniProtKB-KW"/>
</dbReference>
<dbReference type="GO" id="GO:0016757">
    <property type="term" value="F:glycosyltransferase activity"/>
    <property type="evidence" value="ECO:0007669"/>
    <property type="project" value="UniProtKB-KW"/>
</dbReference>
<name>A0A916R848_9HYPH</name>
<dbReference type="AlphaFoldDB" id="A0A916R848"/>
<evidence type="ECO:0000313" key="5">
    <source>
        <dbReference type="Proteomes" id="UP000596977"/>
    </source>
</evidence>
<dbReference type="InterPro" id="IPR050748">
    <property type="entry name" value="Glycosyltrans_8_dom-fam"/>
</dbReference>
<dbReference type="Gene3D" id="3.90.550.10">
    <property type="entry name" value="Spore Coat Polysaccharide Biosynthesis Protein SpsA, Chain A"/>
    <property type="match status" value="1"/>
</dbReference>
<dbReference type="Proteomes" id="UP000596977">
    <property type="component" value="Unassembled WGS sequence"/>
</dbReference>
<gene>
    <name evidence="4" type="primary">gspA-2</name>
    <name evidence="4" type="ORF">GCM10011499_08360</name>
</gene>
<dbReference type="InterPro" id="IPR002495">
    <property type="entry name" value="Glyco_trans_8"/>
</dbReference>
<keyword evidence="1" id="KW-0328">Glycosyltransferase</keyword>
<dbReference type="SUPFAM" id="SSF53448">
    <property type="entry name" value="Nucleotide-diphospho-sugar transferases"/>
    <property type="match status" value="1"/>
</dbReference>
<dbReference type="PANTHER" id="PTHR13778">
    <property type="entry name" value="GLYCOSYLTRANSFERASE 8 DOMAIN-CONTAINING PROTEIN"/>
    <property type="match status" value="1"/>
</dbReference>
<protein>
    <submittedName>
        <fullName evidence="4">General stress protein A</fullName>
    </submittedName>
</protein>
<comment type="caution">
    <text evidence="4">The sequence shown here is derived from an EMBL/GenBank/DDBJ whole genome shotgun (WGS) entry which is preliminary data.</text>
</comment>
<keyword evidence="2" id="KW-0808">Transferase</keyword>
<evidence type="ECO:0000256" key="1">
    <source>
        <dbReference type="ARBA" id="ARBA00022676"/>
    </source>
</evidence>
<accession>A0A916R848</accession>
<keyword evidence="5" id="KW-1185">Reference proteome</keyword>
<dbReference type="RefSeq" id="WP_127073156.1">
    <property type="nucleotide sequence ID" value="NZ_BMKB01000001.1"/>
</dbReference>
<sequence length="296" mass="34792">MHSSNRSSSSHIHVALAFDGNFWAPAFATMRSVCLFTTRREDLVFHLCCKGISNRQRQRLDNIGREFGASLVWHDLDTDQRFQSALSGLKDSRRLGTVIYARLMLDYFIPQSAERAIYLDCDVMVREAIERLYNSPLDGRALGAVRDSWFPFISMGRDLTGNKDLFDSADRYFNSGMMLIDLEKWRQANVWERMKTMIQDGTMARVYFDQDILNIIFKNDWLELDPRWNLIDPLPAHQAIDPFIVHFTGPRKPWNLVSRVAFARLYRHVMTNDVFYSFWRERMRKRLASCLPFLKR</sequence>
<organism evidence="4 5">
    <name type="scientific">Pelagibacterium lentulum</name>
    <dbReference type="NCBI Taxonomy" id="2029865"/>
    <lineage>
        <taxon>Bacteria</taxon>
        <taxon>Pseudomonadati</taxon>
        <taxon>Pseudomonadota</taxon>
        <taxon>Alphaproteobacteria</taxon>
        <taxon>Hyphomicrobiales</taxon>
        <taxon>Devosiaceae</taxon>
        <taxon>Pelagibacterium</taxon>
    </lineage>
</organism>
<dbReference type="EMBL" id="BMKB01000001">
    <property type="protein sequence ID" value="GGA41103.1"/>
    <property type="molecule type" value="Genomic_DNA"/>
</dbReference>